<dbReference type="PANTHER" id="PTHR46622:SF1">
    <property type="entry name" value="DNA-DEPENDENT METALLOPROTEASE WSS1"/>
    <property type="match status" value="1"/>
</dbReference>
<keyword evidence="1" id="KW-0479">Metal-binding</keyword>
<dbReference type="PROSITE" id="PS01358">
    <property type="entry name" value="ZF_RANBP2_1"/>
    <property type="match status" value="2"/>
</dbReference>
<evidence type="ECO:0008006" key="9">
    <source>
        <dbReference type="Google" id="ProtNLM"/>
    </source>
</evidence>
<name>A0A484KQU6_9ASTE</name>
<dbReference type="PROSITE" id="PS51397">
    <property type="entry name" value="WLM"/>
    <property type="match status" value="1"/>
</dbReference>
<evidence type="ECO:0000256" key="1">
    <source>
        <dbReference type="ARBA" id="ARBA00022723"/>
    </source>
</evidence>
<dbReference type="GO" id="GO:0005634">
    <property type="term" value="C:nucleus"/>
    <property type="evidence" value="ECO:0007669"/>
    <property type="project" value="TreeGrafter"/>
</dbReference>
<dbReference type="GO" id="GO:0008237">
    <property type="term" value="F:metallopeptidase activity"/>
    <property type="evidence" value="ECO:0007669"/>
    <property type="project" value="TreeGrafter"/>
</dbReference>
<dbReference type="InterPro" id="IPR013536">
    <property type="entry name" value="WLM_dom"/>
</dbReference>
<evidence type="ECO:0000259" key="6">
    <source>
        <dbReference type="PROSITE" id="PS51397"/>
    </source>
</evidence>
<dbReference type="SMART" id="SM00547">
    <property type="entry name" value="ZnF_RBZ"/>
    <property type="match status" value="2"/>
</dbReference>
<dbReference type="Pfam" id="PF00641">
    <property type="entry name" value="Zn_ribbon_RanBP"/>
    <property type="match status" value="1"/>
</dbReference>
<feature type="domain" description="WLM" evidence="6">
    <location>
        <begin position="142"/>
        <end position="344"/>
    </location>
</feature>
<evidence type="ECO:0000256" key="3">
    <source>
        <dbReference type="ARBA" id="ARBA00022833"/>
    </source>
</evidence>
<accession>A0A484KQU6</accession>
<evidence type="ECO:0000259" key="5">
    <source>
        <dbReference type="PROSITE" id="PS50199"/>
    </source>
</evidence>
<dbReference type="Proteomes" id="UP000595140">
    <property type="component" value="Unassembled WGS sequence"/>
</dbReference>
<dbReference type="PANTHER" id="PTHR46622">
    <property type="entry name" value="DNA-DEPENDENT METALLOPROTEASE WSS1"/>
    <property type="match status" value="1"/>
</dbReference>
<organism evidence="7 8">
    <name type="scientific">Cuscuta campestris</name>
    <dbReference type="NCBI Taxonomy" id="132261"/>
    <lineage>
        <taxon>Eukaryota</taxon>
        <taxon>Viridiplantae</taxon>
        <taxon>Streptophyta</taxon>
        <taxon>Embryophyta</taxon>
        <taxon>Tracheophyta</taxon>
        <taxon>Spermatophyta</taxon>
        <taxon>Magnoliopsida</taxon>
        <taxon>eudicotyledons</taxon>
        <taxon>Gunneridae</taxon>
        <taxon>Pentapetalae</taxon>
        <taxon>asterids</taxon>
        <taxon>lamiids</taxon>
        <taxon>Solanales</taxon>
        <taxon>Convolvulaceae</taxon>
        <taxon>Cuscuteae</taxon>
        <taxon>Cuscuta</taxon>
        <taxon>Cuscuta subgen. Grammica</taxon>
        <taxon>Cuscuta sect. Cleistogrammica</taxon>
    </lineage>
</organism>
<protein>
    <recommendedName>
        <fullName evidence="9">WLM domain-containing protein</fullName>
    </recommendedName>
</protein>
<dbReference type="AlphaFoldDB" id="A0A484KQU6"/>
<dbReference type="InterPro" id="IPR001876">
    <property type="entry name" value="Znf_RanBP2"/>
</dbReference>
<gene>
    <name evidence="7" type="ORF">CCAM_LOCUS7315</name>
</gene>
<dbReference type="Gene3D" id="4.10.1060.10">
    <property type="entry name" value="Zinc finger, RanBP2-type"/>
    <property type="match status" value="1"/>
</dbReference>
<sequence>MDQIRIKLQNVQKEMKYNSSDGRLLASEKELTKELHQTLKASYLMKCQQSKADWITYGDQDTKLFYAWVKKRKAQTHLTSLRNTEGVYVEGRLEVAKVLVDYFQKQLGVAMETNDIDADIIGLNKLLALYDVLGVSAWHTISMDLNDLNKVWKVKPLQKIREDEAREILEKVAKQVQPIMRKRNWKVELLSEFCPPNPSLLGLNIGGTEVKLRLRRHNNELDFFPFNQILDTMLHELCHNEHGPHNTDFYNLLGEIRKECEELMAKGITGTGKGFDLPGKRLGGFSCQLPLPLLRQKALSAAENRAQLGQMLPNGPKHIGGDSIIKASLSPIQAAAMAAERRLLDDVWCGSESLVAKPSSDSETSNTSRVQKDEFIESSLHTTDSIPTWQCSACTLLNLNLALSCEACGTLKNKKEGSEKSKVWACKFCTLDNSVKSERCMACGEWRYSYGPPSSSRGPYLGT</sequence>
<evidence type="ECO:0000256" key="4">
    <source>
        <dbReference type="PROSITE-ProRule" id="PRU00322"/>
    </source>
</evidence>
<keyword evidence="2 4" id="KW-0863">Zinc-finger</keyword>
<evidence type="ECO:0000313" key="7">
    <source>
        <dbReference type="EMBL" id="VFQ65539.1"/>
    </source>
</evidence>
<evidence type="ECO:0000313" key="8">
    <source>
        <dbReference type="Proteomes" id="UP000595140"/>
    </source>
</evidence>
<dbReference type="SUPFAM" id="SSF90209">
    <property type="entry name" value="Ran binding protein zinc finger-like"/>
    <property type="match status" value="1"/>
</dbReference>
<feature type="domain" description="RanBP2-type" evidence="5">
    <location>
        <begin position="383"/>
        <end position="414"/>
    </location>
</feature>
<feature type="domain" description="RanBP2-type" evidence="5">
    <location>
        <begin position="415"/>
        <end position="449"/>
    </location>
</feature>
<dbReference type="InterPro" id="IPR036443">
    <property type="entry name" value="Znf_RanBP2_sf"/>
</dbReference>
<dbReference type="InterPro" id="IPR053000">
    <property type="entry name" value="WSS1-like_metalloprotease"/>
</dbReference>
<dbReference type="OrthoDB" id="261960at2759"/>
<keyword evidence="8" id="KW-1185">Reference proteome</keyword>
<keyword evidence="3" id="KW-0862">Zinc</keyword>
<dbReference type="Pfam" id="PF08325">
    <property type="entry name" value="WLM"/>
    <property type="match status" value="1"/>
</dbReference>
<dbReference type="GO" id="GO:0008270">
    <property type="term" value="F:zinc ion binding"/>
    <property type="evidence" value="ECO:0007669"/>
    <property type="project" value="UniProtKB-KW"/>
</dbReference>
<dbReference type="PROSITE" id="PS50199">
    <property type="entry name" value="ZF_RANBP2_2"/>
    <property type="match status" value="2"/>
</dbReference>
<evidence type="ECO:0000256" key="2">
    <source>
        <dbReference type="ARBA" id="ARBA00022771"/>
    </source>
</evidence>
<reference evidence="7 8" key="1">
    <citation type="submission" date="2018-04" db="EMBL/GenBank/DDBJ databases">
        <authorList>
            <person name="Vogel A."/>
        </authorList>
    </citation>
    <scope>NUCLEOTIDE SEQUENCE [LARGE SCALE GENOMIC DNA]</scope>
</reference>
<dbReference type="EMBL" id="OOIL02000462">
    <property type="protein sequence ID" value="VFQ65539.1"/>
    <property type="molecule type" value="Genomic_DNA"/>
</dbReference>
<dbReference type="GO" id="GO:0006281">
    <property type="term" value="P:DNA repair"/>
    <property type="evidence" value="ECO:0007669"/>
    <property type="project" value="TreeGrafter"/>
</dbReference>
<proteinExistence type="predicted"/>